<dbReference type="Pfam" id="PF04234">
    <property type="entry name" value="CopC"/>
    <property type="match status" value="1"/>
</dbReference>
<feature type="signal peptide" evidence="5">
    <location>
        <begin position="1"/>
        <end position="20"/>
    </location>
</feature>
<evidence type="ECO:0000313" key="8">
    <source>
        <dbReference type="Proteomes" id="UP001597101"/>
    </source>
</evidence>
<keyword evidence="4" id="KW-0186">Copper</keyword>
<dbReference type="EMBL" id="JBHTJV010000013">
    <property type="protein sequence ID" value="MFD0917569.1"/>
    <property type="molecule type" value="Genomic_DNA"/>
</dbReference>
<keyword evidence="3 5" id="KW-0732">Signal</keyword>
<dbReference type="InterPro" id="IPR032694">
    <property type="entry name" value="CopC/D"/>
</dbReference>
<evidence type="ECO:0000256" key="2">
    <source>
        <dbReference type="ARBA" id="ARBA00022723"/>
    </source>
</evidence>
<reference evidence="8" key="1">
    <citation type="journal article" date="2019" name="Int. J. Syst. Evol. Microbiol.">
        <title>The Global Catalogue of Microorganisms (GCM) 10K type strain sequencing project: providing services to taxonomists for standard genome sequencing and annotation.</title>
        <authorList>
            <consortium name="The Broad Institute Genomics Platform"/>
            <consortium name="The Broad Institute Genome Sequencing Center for Infectious Disease"/>
            <person name="Wu L."/>
            <person name="Ma J."/>
        </authorList>
    </citation>
    <scope>NUCLEOTIDE SEQUENCE [LARGE SCALE GENOMIC DNA]</scope>
    <source>
        <strain evidence="8">CCUG 60023</strain>
    </source>
</reference>
<evidence type="ECO:0000256" key="1">
    <source>
        <dbReference type="ARBA" id="ARBA00004196"/>
    </source>
</evidence>
<comment type="caution">
    <text evidence="7">The sequence shown here is derived from an EMBL/GenBank/DDBJ whole genome shotgun (WGS) entry which is preliminary data.</text>
</comment>
<feature type="chain" id="PRO_5047344067" evidence="5">
    <location>
        <begin position="21"/>
        <end position="117"/>
    </location>
</feature>
<dbReference type="PANTHER" id="PTHR34820:SF4">
    <property type="entry name" value="INNER MEMBRANE PROTEIN YEBZ"/>
    <property type="match status" value="1"/>
</dbReference>
<gene>
    <name evidence="7" type="ORF">ACFQ14_14255</name>
</gene>
<organism evidence="7 8">
    <name type="scientific">Pseudahrensia aquimaris</name>
    <dbReference type="NCBI Taxonomy" id="744461"/>
    <lineage>
        <taxon>Bacteria</taxon>
        <taxon>Pseudomonadati</taxon>
        <taxon>Pseudomonadota</taxon>
        <taxon>Alphaproteobacteria</taxon>
        <taxon>Hyphomicrobiales</taxon>
        <taxon>Ahrensiaceae</taxon>
        <taxon>Pseudahrensia</taxon>
    </lineage>
</organism>
<evidence type="ECO:0000256" key="3">
    <source>
        <dbReference type="ARBA" id="ARBA00022729"/>
    </source>
</evidence>
<feature type="domain" description="CopC" evidence="6">
    <location>
        <begin position="21"/>
        <end position="115"/>
    </location>
</feature>
<keyword evidence="8" id="KW-1185">Reference proteome</keyword>
<dbReference type="Proteomes" id="UP001597101">
    <property type="component" value="Unassembled WGS sequence"/>
</dbReference>
<protein>
    <submittedName>
        <fullName evidence="7">Copper resistance protein CopC</fullName>
    </submittedName>
</protein>
<comment type="subcellular location">
    <subcellularLocation>
        <location evidence="1">Cell envelope</location>
    </subcellularLocation>
</comment>
<dbReference type="Gene3D" id="2.60.40.1220">
    <property type="match status" value="1"/>
</dbReference>
<evidence type="ECO:0000256" key="5">
    <source>
        <dbReference type="SAM" id="SignalP"/>
    </source>
</evidence>
<proteinExistence type="predicted"/>
<accession>A0ABW3FHY5</accession>
<keyword evidence="2" id="KW-0479">Metal-binding</keyword>
<dbReference type="RefSeq" id="WP_377213426.1">
    <property type="nucleotide sequence ID" value="NZ_JBHTJV010000013.1"/>
</dbReference>
<sequence length="117" mass="12980">MRQVAYAIVLALLLPIGAFAHSPLKATFPADNSEMKTQPDKLTLEFGKPARLTKIVLTHALGEANHADRLELPSRSFQKLFELTPQFRGKGDYKVEWRALSDDGHPLNGAFSFSVSE</sequence>
<dbReference type="PANTHER" id="PTHR34820">
    <property type="entry name" value="INNER MEMBRANE PROTEIN YEBZ"/>
    <property type="match status" value="1"/>
</dbReference>
<evidence type="ECO:0000259" key="6">
    <source>
        <dbReference type="Pfam" id="PF04234"/>
    </source>
</evidence>
<evidence type="ECO:0000313" key="7">
    <source>
        <dbReference type="EMBL" id="MFD0917569.1"/>
    </source>
</evidence>
<dbReference type="SUPFAM" id="SSF81296">
    <property type="entry name" value="E set domains"/>
    <property type="match status" value="1"/>
</dbReference>
<evidence type="ECO:0000256" key="4">
    <source>
        <dbReference type="ARBA" id="ARBA00023008"/>
    </source>
</evidence>
<name>A0ABW3FHY5_9HYPH</name>
<dbReference type="InterPro" id="IPR007348">
    <property type="entry name" value="CopC_dom"/>
</dbReference>
<dbReference type="InterPro" id="IPR014756">
    <property type="entry name" value="Ig_E-set"/>
</dbReference>
<dbReference type="InterPro" id="IPR014755">
    <property type="entry name" value="Cu-Rt/internalin_Ig-like"/>
</dbReference>